<dbReference type="EMBL" id="KQ098046">
    <property type="protein sequence ID" value="KMS93881.1"/>
    <property type="molecule type" value="Genomic_DNA"/>
</dbReference>
<accession>A0A0J8AYT8</accession>
<dbReference type="Pfam" id="PF04053">
    <property type="entry name" value="B-prop_COPA_B_2nd"/>
    <property type="match status" value="1"/>
</dbReference>
<reference evidence="2 3" key="1">
    <citation type="journal article" date="2014" name="Nature">
        <title>The genome of the recently domesticated crop plant sugar beet (Beta vulgaris).</title>
        <authorList>
            <person name="Dohm J.C."/>
            <person name="Minoche A.E."/>
            <person name="Holtgrawe D."/>
            <person name="Capella-Gutierrez S."/>
            <person name="Zakrzewski F."/>
            <person name="Tafer H."/>
            <person name="Rupp O."/>
            <person name="Sorensen T.R."/>
            <person name="Stracke R."/>
            <person name="Reinhardt R."/>
            <person name="Goesmann A."/>
            <person name="Kraft T."/>
            <person name="Schulz B."/>
            <person name="Stadler P.F."/>
            <person name="Schmidt T."/>
            <person name="Gabaldon T."/>
            <person name="Lehrach H."/>
            <person name="Weisshaar B."/>
            <person name="Himmelbauer H."/>
        </authorList>
    </citation>
    <scope>NUCLEOTIDE SEQUENCE [LARGE SCALE GENOMIC DNA]</scope>
    <source>
        <tissue evidence="2">Taproot</tissue>
    </source>
</reference>
<dbReference type="GO" id="GO:0006886">
    <property type="term" value="P:intracellular protein transport"/>
    <property type="evidence" value="ECO:0007669"/>
    <property type="project" value="InterPro"/>
</dbReference>
<name>A0A0J8AYT8_BETVV</name>
<evidence type="ECO:0000259" key="1">
    <source>
        <dbReference type="Pfam" id="PF04053"/>
    </source>
</evidence>
<feature type="domain" description="COPA/B second beta-propeller" evidence="1">
    <location>
        <begin position="2"/>
        <end position="109"/>
    </location>
</feature>
<dbReference type="GO" id="GO:0030117">
    <property type="term" value="C:membrane coat"/>
    <property type="evidence" value="ECO:0007669"/>
    <property type="project" value="InterPro"/>
</dbReference>
<protein>
    <recommendedName>
        <fullName evidence="1">COPA/B second beta-propeller domain-containing protein</fullName>
    </recommendedName>
</protein>
<dbReference type="GO" id="GO:0016192">
    <property type="term" value="P:vesicle-mediated transport"/>
    <property type="evidence" value="ECO:0007669"/>
    <property type="project" value="InterPro"/>
</dbReference>
<evidence type="ECO:0000313" key="2">
    <source>
        <dbReference type="EMBL" id="KMS93881.1"/>
    </source>
</evidence>
<evidence type="ECO:0000313" key="3">
    <source>
        <dbReference type="Proteomes" id="UP000035740"/>
    </source>
</evidence>
<keyword evidence="3" id="KW-1185">Reference proteome</keyword>
<dbReference type="OrthoDB" id="1608297at2759"/>
<proteinExistence type="predicted"/>
<dbReference type="GO" id="GO:0005198">
    <property type="term" value="F:structural molecule activity"/>
    <property type="evidence" value="ECO:0007669"/>
    <property type="project" value="InterPro"/>
</dbReference>
<sequence length="129" mass="14772">MLHDPKARHLAVCGDGEYIIYTAVSLKNKHFGQALEFVWAFHSGMFATRESTSKIKIFKNFTEHRAFRPPYSVEGIFGGALLGMRSNDFVDFYDWETCSIIRRVEVCPRLVSGRSPANWLSSLPNRRTL</sequence>
<feature type="non-terminal residue" evidence="2">
    <location>
        <position position="129"/>
    </location>
</feature>
<organism evidence="2 3">
    <name type="scientific">Beta vulgaris subsp. vulgaris</name>
    <name type="common">Beet</name>
    <dbReference type="NCBI Taxonomy" id="3555"/>
    <lineage>
        <taxon>Eukaryota</taxon>
        <taxon>Viridiplantae</taxon>
        <taxon>Streptophyta</taxon>
        <taxon>Embryophyta</taxon>
        <taxon>Tracheophyta</taxon>
        <taxon>Spermatophyta</taxon>
        <taxon>Magnoliopsida</taxon>
        <taxon>eudicotyledons</taxon>
        <taxon>Gunneridae</taxon>
        <taxon>Pentapetalae</taxon>
        <taxon>Caryophyllales</taxon>
        <taxon>Chenopodiaceae</taxon>
        <taxon>Betoideae</taxon>
        <taxon>Beta</taxon>
    </lineage>
</organism>
<dbReference type="InterPro" id="IPR006692">
    <property type="entry name" value="Beta-prop_COPA/B_2nd"/>
</dbReference>
<dbReference type="OMA" id="IRRVEVC"/>
<dbReference type="Gramene" id="KMS93881">
    <property type="protein sequence ID" value="KMS93881"/>
    <property type="gene ID" value="BVRB_026980"/>
</dbReference>
<dbReference type="AlphaFoldDB" id="A0A0J8AYT8"/>
<dbReference type="Proteomes" id="UP000035740">
    <property type="component" value="Unassembled WGS sequence"/>
</dbReference>
<gene>
    <name evidence="2" type="ORF">BVRB_026980</name>
</gene>